<sequence>MSFDDKTRQMERIARMSDSTAYCILTELCKENGVLRQRTVALADKFDAFNSTRALNEGSQAVQRAQTTNSAKRKADDDCMVCSDCACVLRKTRIVVTPSAATTAVFIPDMDGSVWDEHDHYLGEIDTDEWKRECLKGFKWNCRNAMHDSPGCQTRNHHHSSRHTRQSCQACASQSTAKATPIEINSDKEGDDGDSDGDGNSDQND</sequence>
<evidence type="ECO:0000256" key="1">
    <source>
        <dbReference type="SAM" id="MobiDB-lite"/>
    </source>
</evidence>
<feature type="region of interest" description="Disordered" evidence="1">
    <location>
        <begin position="172"/>
        <end position="205"/>
    </location>
</feature>
<dbReference type="GeneID" id="63677651"/>
<protein>
    <submittedName>
        <fullName evidence="2">Uncharacterized protein</fullName>
    </submittedName>
</protein>
<organism evidence="2 3">
    <name type="scientific">Sporothrix brasiliensis 5110</name>
    <dbReference type="NCBI Taxonomy" id="1398154"/>
    <lineage>
        <taxon>Eukaryota</taxon>
        <taxon>Fungi</taxon>
        <taxon>Dikarya</taxon>
        <taxon>Ascomycota</taxon>
        <taxon>Pezizomycotina</taxon>
        <taxon>Sordariomycetes</taxon>
        <taxon>Sordariomycetidae</taxon>
        <taxon>Ophiostomatales</taxon>
        <taxon>Ophiostomataceae</taxon>
        <taxon>Sporothrix</taxon>
    </lineage>
</organism>
<name>A0A0C2J2R1_9PEZI</name>
<dbReference type="HOGENOM" id="CLU_093552_1_0_1"/>
<proteinExistence type="predicted"/>
<evidence type="ECO:0000313" key="3">
    <source>
        <dbReference type="Proteomes" id="UP000031575"/>
    </source>
</evidence>
<accession>A0A0C2J2R1</accession>
<dbReference type="EMBL" id="AWTV01000005">
    <property type="protein sequence ID" value="KIH93335.1"/>
    <property type="molecule type" value="Genomic_DNA"/>
</dbReference>
<dbReference type="Proteomes" id="UP000031575">
    <property type="component" value="Unassembled WGS sequence"/>
</dbReference>
<feature type="compositionally biased region" description="Acidic residues" evidence="1">
    <location>
        <begin position="189"/>
        <end position="205"/>
    </location>
</feature>
<dbReference type="RefSeq" id="XP_040621345.1">
    <property type="nucleotide sequence ID" value="XM_040762730.1"/>
</dbReference>
<evidence type="ECO:0000313" key="2">
    <source>
        <dbReference type="EMBL" id="KIH93335.1"/>
    </source>
</evidence>
<dbReference type="AlphaFoldDB" id="A0A0C2J2R1"/>
<reference evidence="2 3" key="1">
    <citation type="journal article" date="2014" name="BMC Genomics">
        <title>Comparative genomics of the major fungal agents of human and animal Sporotrichosis: Sporothrix schenckii and Sporothrix brasiliensis.</title>
        <authorList>
            <person name="Teixeira M.M."/>
            <person name="de Almeida L.G."/>
            <person name="Kubitschek-Barreira P."/>
            <person name="Alves F.L."/>
            <person name="Kioshima E.S."/>
            <person name="Abadio A.K."/>
            <person name="Fernandes L."/>
            <person name="Derengowski L.S."/>
            <person name="Ferreira K.S."/>
            <person name="Souza R.C."/>
            <person name="Ruiz J.C."/>
            <person name="de Andrade N.C."/>
            <person name="Paes H.C."/>
            <person name="Nicola A.M."/>
            <person name="Albuquerque P."/>
            <person name="Gerber A.L."/>
            <person name="Martins V.P."/>
            <person name="Peconick L.D."/>
            <person name="Neto A.V."/>
            <person name="Chaucanez C.B."/>
            <person name="Silva P.A."/>
            <person name="Cunha O.L."/>
            <person name="de Oliveira F.F."/>
            <person name="dos Santos T.C."/>
            <person name="Barros A.L."/>
            <person name="Soares M.A."/>
            <person name="de Oliveira L.M."/>
            <person name="Marini M.M."/>
            <person name="Villalobos-Duno H."/>
            <person name="Cunha M.M."/>
            <person name="de Hoog S."/>
            <person name="da Silveira J.F."/>
            <person name="Henrissat B."/>
            <person name="Nino-Vega G.A."/>
            <person name="Cisalpino P.S."/>
            <person name="Mora-Montes H.M."/>
            <person name="Almeida S.R."/>
            <person name="Stajich J.E."/>
            <person name="Lopes-Bezerra L.M."/>
            <person name="Vasconcelos A.T."/>
            <person name="Felipe M.S."/>
        </authorList>
    </citation>
    <scope>NUCLEOTIDE SEQUENCE [LARGE SCALE GENOMIC DNA]</scope>
    <source>
        <strain evidence="2 3">5110</strain>
    </source>
</reference>
<comment type="caution">
    <text evidence="2">The sequence shown here is derived from an EMBL/GenBank/DDBJ whole genome shotgun (WGS) entry which is preliminary data.</text>
</comment>
<dbReference type="VEuPathDB" id="FungiDB:SPBR_04447"/>
<gene>
    <name evidence="2" type="ORF">SPBR_04447</name>
</gene>
<keyword evidence="3" id="KW-1185">Reference proteome</keyword>